<dbReference type="EMBL" id="CAEZVK010000004">
    <property type="protein sequence ID" value="CAB4621899.1"/>
    <property type="molecule type" value="Genomic_DNA"/>
</dbReference>
<dbReference type="InterPro" id="IPR050763">
    <property type="entry name" value="ABC_transporter_ATP-binding"/>
</dbReference>
<keyword evidence="5" id="KW-0067">ATP-binding</keyword>
<evidence type="ECO:0000256" key="3">
    <source>
        <dbReference type="ARBA" id="ARBA00022741"/>
    </source>
</evidence>
<reference evidence="8" key="1">
    <citation type="submission" date="2020-05" db="EMBL/GenBank/DDBJ databases">
        <authorList>
            <person name="Chiriac C."/>
            <person name="Salcher M."/>
            <person name="Ghai R."/>
            <person name="Kavagutti S V."/>
        </authorList>
    </citation>
    <scope>NUCLEOTIDE SEQUENCE</scope>
</reference>
<protein>
    <submittedName>
        <fullName evidence="8">Unannotated protein</fullName>
    </submittedName>
</protein>
<accession>A0A6J6ICH4</accession>
<organism evidence="8">
    <name type="scientific">freshwater metagenome</name>
    <dbReference type="NCBI Taxonomy" id="449393"/>
    <lineage>
        <taxon>unclassified sequences</taxon>
        <taxon>metagenomes</taxon>
        <taxon>ecological metagenomes</taxon>
    </lineage>
</organism>
<comment type="similarity">
    <text evidence="1">Belongs to the ABC transporter superfamily.</text>
</comment>
<dbReference type="PROSITE" id="PS50893">
    <property type="entry name" value="ABC_TRANSPORTER_2"/>
    <property type="match status" value="1"/>
</dbReference>
<dbReference type="GO" id="GO:0005524">
    <property type="term" value="F:ATP binding"/>
    <property type="evidence" value="ECO:0007669"/>
    <property type="project" value="UniProtKB-KW"/>
</dbReference>
<dbReference type="EMBL" id="CAFBNA010000009">
    <property type="protein sequence ID" value="CAB4922119.1"/>
    <property type="molecule type" value="Genomic_DNA"/>
</dbReference>
<dbReference type="InterPro" id="IPR003593">
    <property type="entry name" value="AAA+_ATPase"/>
</dbReference>
<gene>
    <name evidence="7" type="ORF">UFOPK1827_00461</name>
    <name evidence="8" type="ORF">UFOPK2000_00096</name>
    <name evidence="9" type="ORF">UFOPK3708_00315</name>
</gene>
<evidence type="ECO:0000313" key="9">
    <source>
        <dbReference type="EMBL" id="CAB4922119.1"/>
    </source>
</evidence>
<dbReference type="Gene3D" id="3.40.50.300">
    <property type="entry name" value="P-loop containing nucleotide triphosphate hydrolases"/>
    <property type="match status" value="1"/>
</dbReference>
<evidence type="ECO:0000256" key="4">
    <source>
        <dbReference type="ARBA" id="ARBA00022748"/>
    </source>
</evidence>
<dbReference type="GO" id="GO:0017004">
    <property type="term" value="P:cytochrome complex assembly"/>
    <property type="evidence" value="ECO:0007669"/>
    <property type="project" value="UniProtKB-KW"/>
</dbReference>
<dbReference type="SMART" id="SM00382">
    <property type="entry name" value="AAA"/>
    <property type="match status" value="1"/>
</dbReference>
<dbReference type="SUPFAM" id="SSF52540">
    <property type="entry name" value="P-loop containing nucleoside triphosphate hydrolases"/>
    <property type="match status" value="1"/>
</dbReference>
<name>A0A6J6ICH4_9ZZZZ</name>
<dbReference type="GO" id="GO:0016887">
    <property type="term" value="F:ATP hydrolysis activity"/>
    <property type="evidence" value="ECO:0007669"/>
    <property type="project" value="InterPro"/>
</dbReference>
<dbReference type="CDD" id="cd03230">
    <property type="entry name" value="ABC_DR_subfamily_A"/>
    <property type="match status" value="1"/>
</dbReference>
<evidence type="ECO:0000256" key="1">
    <source>
        <dbReference type="ARBA" id="ARBA00005417"/>
    </source>
</evidence>
<dbReference type="InterPro" id="IPR027417">
    <property type="entry name" value="P-loop_NTPase"/>
</dbReference>
<dbReference type="InterPro" id="IPR003439">
    <property type="entry name" value="ABC_transporter-like_ATP-bd"/>
</dbReference>
<dbReference type="NCBIfam" id="TIGR01189">
    <property type="entry name" value="ccmA"/>
    <property type="match status" value="1"/>
</dbReference>
<dbReference type="PANTHER" id="PTHR42711:SF5">
    <property type="entry name" value="ABC TRANSPORTER ATP-BINDING PROTEIN NATA"/>
    <property type="match status" value="1"/>
</dbReference>
<dbReference type="PANTHER" id="PTHR42711">
    <property type="entry name" value="ABC TRANSPORTER ATP-BINDING PROTEIN"/>
    <property type="match status" value="1"/>
</dbReference>
<keyword evidence="3" id="KW-0547">Nucleotide-binding</keyword>
<dbReference type="Pfam" id="PF00005">
    <property type="entry name" value="ABC_tran"/>
    <property type="match status" value="1"/>
</dbReference>
<dbReference type="EMBL" id="CAEZUO010000013">
    <property type="protein sequence ID" value="CAB4599190.1"/>
    <property type="molecule type" value="Genomic_DNA"/>
</dbReference>
<dbReference type="InterPro" id="IPR005895">
    <property type="entry name" value="ABC_transptr_haem_export_CcmA"/>
</dbReference>
<evidence type="ECO:0000256" key="2">
    <source>
        <dbReference type="ARBA" id="ARBA00022448"/>
    </source>
</evidence>
<proteinExistence type="inferred from homology"/>
<evidence type="ECO:0000256" key="5">
    <source>
        <dbReference type="ARBA" id="ARBA00022840"/>
    </source>
</evidence>
<keyword evidence="2" id="KW-0813">Transport</keyword>
<evidence type="ECO:0000313" key="7">
    <source>
        <dbReference type="EMBL" id="CAB4599190.1"/>
    </source>
</evidence>
<evidence type="ECO:0000313" key="8">
    <source>
        <dbReference type="EMBL" id="CAB4621899.1"/>
    </source>
</evidence>
<dbReference type="GO" id="GO:0022857">
    <property type="term" value="F:transmembrane transporter activity"/>
    <property type="evidence" value="ECO:0007669"/>
    <property type="project" value="InterPro"/>
</dbReference>
<evidence type="ECO:0000259" key="6">
    <source>
        <dbReference type="PROSITE" id="PS50893"/>
    </source>
</evidence>
<keyword evidence="4" id="KW-0201">Cytochrome c-type biogenesis</keyword>
<dbReference type="AlphaFoldDB" id="A0A6J6ICH4"/>
<feature type="domain" description="ABC transporter" evidence="6">
    <location>
        <begin position="16"/>
        <end position="232"/>
    </location>
</feature>
<sequence length="234" mass="24903">MEPDDPTFRSGTEPVVHLRGAVALLGRFPALAGVDLDVDRRRIVLLRGANGAGKTTLLRALAGLVPITAGEAIVLGVDLRDDRRAVRHRVGLLAHGTGLYDELTVADNVRFWTQAARADVADADAAMAQLGLDGRLRDVAVGRLSTGQRRRTSLACLLARRPELWLLDEPHAGLDKEGRDIVDALIRDAAAAGATIILSSHELDRSIDLADEIVTLGGGVALDDSPEVGDDHVE</sequence>